<evidence type="ECO:0000313" key="1">
    <source>
        <dbReference type="EMBL" id="KGO71515.1"/>
    </source>
</evidence>
<proteinExistence type="predicted"/>
<evidence type="ECO:0000313" key="2">
    <source>
        <dbReference type="Proteomes" id="UP000030104"/>
    </source>
</evidence>
<reference evidence="1 2" key="1">
    <citation type="journal article" date="2015" name="Mol. Plant Microbe Interact.">
        <title>Genome, transcriptome, and functional analyses of Penicillium expansum provide new insights into secondary metabolism and pathogenicity.</title>
        <authorList>
            <person name="Ballester A.R."/>
            <person name="Marcet-Houben M."/>
            <person name="Levin E."/>
            <person name="Sela N."/>
            <person name="Selma-Lazaro C."/>
            <person name="Carmona L."/>
            <person name="Wisniewski M."/>
            <person name="Droby S."/>
            <person name="Gonzalez-Candelas L."/>
            <person name="Gabaldon T."/>
        </authorList>
    </citation>
    <scope>NUCLEOTIDE SEQUENCE [LARGE SCALE GENOMIC DNA]</scope>
    <source>
        <strain evidence="1 2">PHI-1</strain>
    </source>
</reference>
<organism evidence="1 2">
    <name type="scientific">Penicillium italicum</name>
    <name type="common">Blue mold</name>
    <dbReference type="NCBI Taxonomy" id="40296"/>
    <lineage>
        <taxon>Eukaryota</taxon>
        <taxon>Fungi</taxon>
        <taxon>Dikarya</taxon>
        <taxon>Ascomycota</taxon>
        <taxon>Pezizomycotina</taxon>
        <taxon>Eurotiomycetes</taxon>
        <taxon>Eurotiomycetidae</taxon>
        <taxon>Eurotiales</taxon>
        <taxon>Aspergillaceae</taxon>
        <taxon>Penicillium</taxon>
    </lineage>
</organism>
<dbReference type="EMBL" id="JQGA01000925">
    <property type="protein sequence ID" value="KGO71515.1"/>
    <property type="molecule type" value="Genomic_DNA"/>
</dbReference>
<dbReference type="OrthoDB" id="10351081at2759"/>
<protein>
    <submittedName>
        <fullName evidence="1">Uncharacterized protein</fullName>
    </submittedName>
</protein>
<sequence>MASKHAPPPSLTQSGIVRNNSCGTTWLDQMVAAVISSPIGQVITGKSWQRQSCSS</sequence>
<keyword evidence="2" id="KW-1185">Reference proteome</keyword>
<gene>
    <name evidence="1" type="ORF">PITC_051560</name>
</gene>
<dbReference type="AlphaFoldDB" id="A0A0A2L4H0"/>
<dbReference type="HOGENOM" id="CLU_3033107_0_0_1"/>
<accession>A0A0A2L4H0</accession>
<name>A0A0A2L4H0_PENIT</name>
<comment type="caution">
    <text evidence="1">The sequence shown here is derived from an EMBL/GenBank/DDBJ whole genome shotgun (WGS) entry which is preliminary data.</text>
</comment>
<dbReference type="Proteomes" id="UP000030104">
    <property type="component" value="Unassembled WGS sequence"/>
</dbReference>